<comment type="similarity">
    <text evidence="5">Belongs to the ARL2BP family.</text>
</comment>
<keyword evidence="7" id="KW-0963">Cytoplasm</keyword>
<comment type="subcellular location">
    <subcellularLocation>
        <location evidence="1">Cytoplasm</location>
        <location evidence="1">Cytoskeleton</location>
        <location evidence="1">Cilium basal body</location>
    </subcellularLocation>
    <subcellularLocation>
        <location evidence="3">Cytoplasm</location>
        <location evidence="3">Cytoskeleton</location>
        <location evidence="3">Microtubule organizing center</location>
        <location evidence="3">Centrosome</location>
    </subcellularLocation>
    <subcellularLocation>
        <location evidence="4">Mitochondrion intermembrane space</location>
    </subcellularLocation>
    <subcellularLocation>
        <location evidence="2">Nucleus</location>
    </subcellularLocation>
</comment>
<comment type="caution">
    <text evidence="15">The sequence shown here is derived from an EMBL/GenBank/DDBJ whole genome shotgun (WGS) entry which is preliminary data.</text>
</comment>
<dbReference type="AlphaFoldDB" id="A0AAE0FS76"/>
<dbReference type="Pfam" id="PF11527">
    <property type="entry name" value="ARL2_Bind_BART"/>
    <property type="match status" value="1"/>
</dbReference>
<keyword evidence="12" id="KW-0966">Cell projection</keyword>
<evidence type="ECO:0000256" key="3">
    <source>
        <dbReference type="ARBA" id="ARBA00004300"/>
    </source>
</evidence>
<feature type="region of interest" description="Disordered" evidence="13">
    <location>
        <begin position="195"/>
        <end position="217"/>
    </location>
</feature>
<sequence length="217" mass="23996">MAAAMGEQMCCLSLGAEGPESLRYADCGDDDEIDIVDGDGDCDEDEDLEFVDSGDGQSPEDNKFDEIVGALEEVIIGAEFESQQTTFCQSNCTHFDADGENKLIYTDIFSQYTTMLEASIVSKLSEMVPGFDMGEFGAMLNERKAELEGDVFDMLFTLSDFEAFKELMVSYKKETTGLDAAELRLSGEHMHLFTEEQEDGEERPDLNMSISITSSFS</sequence>
<evidence type="ECO:0000256" key="13">
    <source>
        <dbReference type="SAM" id="MobiDB-lite"/>
    </source>
</evidence>
<keyword evidence="11" id="KW-0539">Nucleus</keyword>
<keyword evidence="9" id="KW-0496">Mitochondrion</keyword>
<keyword evidence="16" id="KW-1185">Reference proteome</keyword>
<evidence type="ECO:0000256" key="10">
    <source>
        <dbReference type="ARBA" id="ARBA00023212"/>
    </source>
</evidence>
<dbReference type="InterPro" id="IPR042541">
    <property type="entry name" value="BART_sf"/>
</dbReference>
<evidence type="ECO:0000256" key="5">
    <source>
        <dbReference type="ARBA" id="ARBA00009880"/>
    </source>
</evidence>
<evidence type="ECO:0000313" key="15">
    <source>
        <dbReference type="EMBL" id="KAK3264276.1"/>
    </source>
</evidence>
<dbReference type="InterPro" id="IPR038849">
    <property type="entry name" value="ARL2BP"/>
</dbReference>
<dbReference type="InterPro" id="IPR023379">
    <property type="entry name" value="BART_dom"/>
</dbReference>
<evidence type="ECO:0000256" key="8">
    <source>
        <dbReference type="ARBA" id="ARBA00023069"/>
    </source>
</evidence>
<dbReference type="GO" id="GO:0051457">
    <property type="term" value="P:maintenance of protein location in nucleus"/>
    <property type="evidence" value="ECO:0007669"/>
    <property type="project" value="TreeGrafter"/>
</dbReference>
<evidence type="ECO:0000313" key="16">
    <source>
        <dbReference type="Proteomes" id="UP001190700"/>
    </source>
</evidence>
<evidence type="ECO:0000256" key="11">
    <source>
        <dbReference type="ARBA" id="ARBA00023242"/>
    </source>
</evidence>
<dbReference type="Proteomes" id="UP001190700">
    <property type="component" value="Unassembled WGS sequence"/>
</dbReference>
<dbReference type="PANTHER" id="PTHR15487">
    <property type="entry name" value="ADP-RIBOSYLATION FACTOR-LIKE PROTEIN 2-BINDING PROTEIN"/>
    <property type="match status" value="1"/>
</dbReference>
<keyword evidence="8" id="KW-0969">Cilium</keyword>
<gene>
    <name evidence="15" type="ORF">CYMTET_26975</name>
</gene>
<evidence type="ECO:0000256" key="7">
    <source>
        <dbReference type="ARBA" id="ARBA00022490"/>
    </source>
</evidence>
<dbReference type="GO" id="GO:0005634">
    <property type="term" value="C:nucleus"/>
    <property type="evidence" value="ECO:0007669"/>
    <property type="project" value="UniProtKB-SubCell"/>
</dbReference>
<feature type="domain" description="BART" evidence="14">
    <location>
        <begin position="63"/>
        <end position="175"/>
    </location>
</feature>
<proteinExistence type="inferred from homology"/>
<dbReference type="PANTHER" id="PTHR15487:SF4">
    <property type="entry name" value="ADP-RIBOSYLATION FACTOR-LIKE PROTEIN 2-BINDING PROTEIN"/>
    <property type="match status" value="1"/>
</dbReference>
<feature type="compositionally biased region" description="Polar residues" evidence="13">
    <location>
        <begin position="208"/>
        <end position="217"/>
    </location>
</feature>
<evidence type="ECO:0000259" key="14">
    <source>
        <dbReference type="Pfam" id="PF11527"/>
    </source>
</evidence>
<accession>A0AAE0FS76</accession>
<organism evidence="15 16">
    <name type="scientific">Cymbomonas tetramitiformis</name>
    <dbReference type="NCBI Taxonomy" id="36881"/>
    <lineage>
        <taxon>Eukaryota</taxon>
        <taxon>Viridiplantae</taxon>
        <taxon>Chlorophyta</taxon>
        <taxon>Pyramimonadophyceae</taxon>
        <taxon>Pyramimonadales</taxon>
        <taxon>Pyramimonadaceae</taxon>
        <taxon>Cymbomonas</taxon>
    </lineage>
</organism>
<dbReference type="GO" id="GO:0005758">
    <property type="term" value="C:mitochondrial intermembrane space"/>
    <property type="evidence" value="ECO:0007669"/>
    <property type="project" value="UniProtKB-SubCell"/>
</dbReference>
<protein>
    <recommendedName>
        <fullName evidence="6">ADP-ribosylation factor-like protein 2-binding protein</fullName>
    </recommendedName>
</protein>
<evidence type="ECO:0000256" key="4">
    <source>
        <dbReference type="ARBA" id="ARBA00004569"/>
    </source>
</evidence>
<keyword evidence="10" id="KW-0206">Cytoskeleton</keyword>
<dbReference type="EMBL" id="LGRX02014671">
    <property type="protein sequence ID" value="KAK3264276.1"/>
    <property type="molecule type" value="Genomic_DNA"/>
</dbReference>
<dbReference type="Gene3D" id="1.20.1520.10">
    <property type="entry name" value="ADP-ribosylation factor-like 2-binding protein, domain"/>
    <property type="match status" value="1"/>
</dbReference>
<name>A0AAE0FS76_9CHLO</name>
<evidence type="ECO:0000256" key="6">
    <source>
        <dbReference type="ARBA" id="ARBA00014849"/>
    </source>
</evidence>
<evidence type="ECO:0000256" key="2">
    <source>
        <dbReference type="ARBA" id="ARBA00004123"/>
    </source>
</evidence>
<evidence type="ECO:0000256" key="9">
    <source>
        <dbReference type="ARBA" id="ARBA00023128"/>
    </source>
</evidence>
<reference evidence="15 16" key="1">
    <citation type="journal article" date="2015" name="Genome Biol. Evol.">
        <title>Comparative Genomics of a Bacterivorous Green Alga Reveals Evolutionary Causalities and Consequences of Phago-Mixotrophic Mode of Nutrition.</title>
        <authorList>
            <person name="Burns J.A."/>
            <person name="Paasch A."/>
            <person name="Narechania A."/>
            <person name="Kim E."/>
        </authorList>
    </citation>
    <scope>NUCLEOTIDE SEQUENCE [LARGE SCALE GENOMIC DNA]</scope>
    <source>
        <strain evidence="15 16">PLY_AMNH</strain>
    </source>
</reference>
<evidence type="ECO:0000256" key="12">
    <source>
        <dbReference type="ARBA" id="ARBA00023273"/>
    </source>
</evidence>
<evidence type="ECO:0000256" key="1">
    <source>
        <dbReference type="ARBA" id="ARBA00004120"/>
    </source>
</evidence>